<protein>
    <submittedName>
        <fullName evidence="2">Uncharacterized protein</fullName>
    </submittedName>
</protein>
<dbReference type="AlphaFoldDB" id="A0A0G0X7Z1"/>
<dbReference type="NCBIfam" id="TIGR00251">
    <property type="entry name" value="DUF167 family protein"/>
    <property type="match status" value="1"/>
</dbReference>
<dbReference type="InterPro" id="IPR036591">
    <property type="entry name" value="YggU-like_sf"/>
</dbReference>
<reference evidence="2 3" key="1">
    <citation type="journal article" date="2015" name="Nature">
        <title>rRNA introns, odd ribosomes, and small enigmatic genomes across a large radiation of phyla.</title>
        <authorList>
            <person name="Brown C.T."/>
            <person name="Hug L.A."/>
            <person name="Thomas B.C."/>
            <person name="Sharon I."/>
            <person name="Castelle C.J."/>
            <person name="Singh A."/>
            <person name="Wilkins M.J."/>
            <person name="Williams K.H."/>
            <person name="Banfield J.F."/>
        </authorList>
    </citation>
    <scope>NUCLEOTIDE SEQUENCE [LARGE SCALE GENOMIC DNA]</scope>
</reference>
<gene>
    <name evidence="2" type="ORF">UU77_C0009G0017</name>
</gene>
<evidence type="ECO:0000313" key="3">
    <source>
        <dbReference type="Proteomes" id="UP000034507"/>
    </source>
</evidence>
<name>A0A0G0X7Z1_UNCKA</name>
<organism evidence="2 3">
    <name type="scientific">candidate division WWE3 bacterium GW2011_GWC1_41_7</name>
    <dbReference type="NCBI Taxonomy" id="1619119"/>
    <lineage>
        <taxon>Bacteria</taxon>
        <taxon>Katanobacteria</taxon>
    </lineage>
</organism>
<dbReference type="InterPro" id="IPR003746">
    <property type="entry name" value="DUF167"/>
</dbReference>
<evidence type="ECO:0000313" key="2">
    <source>
        <dbReference type="EMBL" id="KKS21055.1"/>
    </source>
</evidence>
<comment type="similarity">
    <text evidence="1">Belongs to the UPF0235 family.</text>
</comment>
<comment type="caution">
    <text evidence="2">The sequence shown here is derived from an EMBL/GenBank/DDBJ whole genome shotgun (WGS) entry which is preliminary data.</text>
</comment>
<proteinExistence type="inferred from homology"/>
<dbReference type="SMART" id="SM01152">
    <property type="entry name" value="DUF167"/>
    <property type="match status" value="1"/>
</dbReference>
<dbReference type="Pfam" id="PF02594">
    <property type="entry name" value="DUF167"/>
    <property type="match status" value="1"/>
</dbReference>
<dbReference type="SUPFAM" id="SSF69786">
    <property type="entry name" value="YggU-like"/>
    <property type="match status" value="1"/>
</dbReference>
<dbReference type="PATRIC" id="fig|1619119.3.peg.311"/>
<sequence>MKVSLVTHPNSKNPRIEKDAFDVTHVYVREPALEGKANNAVVNVLSKLYKVPKSRIKLVAGSKSKIKTFEVY</sequence>
<accession>A0A0G0X7Z1</accession>
<dbReference type="Proteomes" id="UP000034507">
    <property type="component" value="Unassembled WGS sequence"/>
</dbReference>
<dbReference type="Gene3D" id="3.30.1200.10">
    <property type="entry name" value="YggU-like"/>
    <property type="match status" value="1"/>
</dbReference>
<dbReference type="EMBL" id="LCBX01000009">
    <property type="protein sequence ID" value="KKS21055.1"/>
    <property type="molecule type" value="Genomic_DNA"/>
</dbReference>
<evidence type="ECO:0000256" key="1">
    <source>
        <dbReference type="ARBA" id="ARBA00010364"/>
    </source>
</evidence>